<dbReference type="PANTHER" id="PTHR43293">
    <property type="entry name" value="ACETATE COA-TRANSFERASE YDIF"/>
    <property type="match status" value="1"/>
</dbReference>
<dbReference type="Proteomes" id="UP000323671">
    <property type="component" value="Chromosome"/>
</dbReference>
<sequence length="530" mass="56144">MSASPNAPRRQKIVSAREAVSHIRNGATIATGGFVGIGFPENIAVALEARFIEQAAPRQLTLVYAAGQGDGAERGLNHLGHAGLVKRVVGGHWGLVPKLQQLAVDNQIEAYNLPQGVIAHLFRDIAAGKPGQLSRIGLGTFVDPRFGGGKINASTTEELVTLTEVGGEECLLYRTFPIHVGIIRGTTADADGNITMEREALTLEALAIATAAHNSGGIVIVQVERIAERGTLHPRQVKIPGILVDYVVVAEKPEYHMQTFATAYDPGFAGEIRVPVDSIPPMEMSERKIIARRAAMELKPGAVVNLGIGMPDGVSAVAAEEGVLDLLTLTTEPGVVGGVPAGGLNFGAAVNTAAIVDQPYQFDFYDGGGLDLTFLGLAQADAEGNLNVSKFGPRLTGAGGFINISQSAKEVVFVGTFTAGGLDVAVQDGTLVILQEGRTRKFVELVEHRTFSGPVAAKRGQPVLYITERCVFRLTAEGELELIEIAPGIDLDKDVLALMDFRPRISPELKLMDARIFAAGPMGLREMIAD</sequence>
<keyword evidence="2 3" id="KW-0808">Transferase</keyword>
<gene>
    <name evidence="5" type="primary">pct</name>
    <name evidence="5" type="ORF">OTERR_20180</name>
</gene>
<dbReference type="InterPro" id="IPR037171">
    <property type="entry name" value="NagB/RpiA_transferase-like"/>
</dbReference>
<proteinExistence type="inferred from homology"/>
<evidence type="ECO:0000256" key="4">
    <source>
        <dbReference type="PIRSR" id="PIRSR000858-1"/>
    </source>
</evidence>
<organism evidence="5 6">
    <name type="scientific">Oryzomicrobium terrae</name>
    <dbReference type="NCBI Taxonomy" id="1735038"/>
    <lineage>
        <taxon>Bacteria</taxon>
        <taxon>Pseudomonadati</taxon>
        <taxon>Pseudomonadota</taxon>
        <taxon>Betaproteobacteria</taxon>
        <taxon>Rhodocyclales</taxon>
        <taxon>Rhodocyclaceae</taxon>
        <taxon>Oryzomicrobium</taxon>
    </lineage>
</organism>
<accession>A0A5C1EA22</accession>
<dbReference type="PIRSF" id="PIRSF000858">
    <property type="entry name" value="SCOT-t"/>
    <property type="match status" value="1"/>
</dbReference>
<dbReference type="SMART" id="SM00882">
    <property type="entry name" value="CoA_trans"/>
    <property type="match status" value="2"/>
</dbReference>
<evidence type="ECO:0000256" key="2">
    <source>
        <dbReference type="ARBA" id="ARBA00022679"/>
    </source>
</evidence>
<name>A0A5C1EA22_9RHOO</name>
<comment type="similarity">
    <text evidence="1 3">Belongs to the 3-oxoacid CoA-transferase family.</text>
</comment>
<reference evidence="5 6" key="1">
    <citation type="submission" date="2017-07" db="EMBL/GenBank/DDBJ databases">
        <title>Complete genome sequence of Oryzomicrobium terrae TPP412.</title>
        <authorList>
            <person name="Chiu L.-W."/>
            <person name="Lo K.-J."/>
            <person name="Tsai Y.-M."/>
            <person name="Lin S.-S."/>
            <person name="Kuo C.-H."/>
            <person name="Liu C.-T."/>
        </authorList>
    </citation>
    <scope>NUCLEOTIDE SEQUENCE [LARGE SCALE GENOMIC DNA]</scope>
    <source>
        <strain evidence="5 6">TPP412</strain>
    </source>
</reference>
<dbReference type="AlphaFoldDB" id="A0A5C1EA22"/>
<evidence type="ECO:0000256" key="3">
    <source>
        <dbReference type="PIRNR" id="PIRNR000858"/>
    </source>
</evidence>
<dbReference type="EC" id="2.8.3.8" evidence="3"/>
<dbReference type="InterPro" id="IPR004165">
    <property type="entry name" value="CoA_trans_fam_I"/>
</dbReference>
<dbReference type="Pfam" id="PF01144">
    <property type="entry name" value="CoA_trans"/>
    <property type="match status" value="1"/>
</dbReference>
<comment type="function">
    <text evidence="3">CoA transferase having broad substrate specificity for short-chain acyl-CoA thioesters with the activity decreasing when the length of the carboxylic acid chain exceeds four carbons.</text>
</comment>
<dbReference type="GO" id="GO:0046952">
    <property type="term" value="P:ketone body catabolic process"/>
    <property type="evidence" value="ECO:0007669"/>
    <property type="project" value="InterPro"/>
</dbReference>
<evidence type="ECO:0000313" key="6">
    <source>
        <dbReference type="Proteomes" id="UP000323671"/>
    </source>
</evidence>
<protein>
    <recommendedName>
        <fullName evidence="3">Acetate CoA-transferase YdiF</fullName>
        <ecNumber evidence="3">2.8.3.8</ecNumber>
    </recommendedName>
</protein>
<comment type="catalytic activity">
    <reaction evidence="3">
        <text>an acyl-CoA + acetate = a carboxylate + acetyl-CoA</text>
        <dbReference type="Rhea" id="RHEA:13381"/>
        <dbReference type="ChEBI" id="CHEBI:29067"/>
        <dbReference type="ChEBI" id="CHEBI:30089"/>
        <dbReference type="ChEBI" id="CHEBI:57288"/>
        <dbReference type="ChEBI" id="CHEBI:58342"/>
        <dbReference type="EC" id="2.8.3.8"/>
    </reaction>
</comment>
<dbReference type="InterPro" id="IPR014388">
    <property type="entry name" value="3-oxoacid_CoA-transferase"/>
</dbReference>
<evidence type="ECO:0000313" key="5">
    <source>
        <dbReference type="EMBL" id="QEL65494.1"/>
    </source>
</evidence>
<dbReference type="Gene3D" id="3.40.1080.10">
    <property type="entry name" value="Glutaconate Coenzyme A-transferase"/>
    <property type="match status" value="2"/>
</dbReference>
<feature type="active site" description="5-glutamyl coenzyme A thioester intermediate" evidence="4">
    <location>
        <position position="332"/>
    </location>
</feature>
<evidence type="ECO:0000256" key="1">
    <source>
        <dbReference type="ARBA" id="ARBA00007154"/>
    </source>
</evidence>
<keyword evidence="6" id="KW-1185">Reference proteome</keyword>
<dbReference type="RefSeq" id="WP_149425692.1">
    <property type="nucleotide sequence ID" value="NZ_CP022579.1"/>
</dbReference>
<dbReference type="GO" id="GO:0008775">
    <property type="term" value="F:acetate CoA-transferase activity"/>
    <property type="evidence" value="ECO:0007669"/>
    <property type="project" value="UniProtKB-EC"/>
</dbReference>
<dbReference type="PANTHER" id="PTHR43293:SF1">
    <property type="entry name" value="ACETATE COA-TRANSFERASE YDIF"/>
    <property type="match status" value="1"/>
</dbReference>
<dbReference type="KEGG" id="otr:OTERR_20180"/>
<dbReference type="EMBL" id="CP022579">
    <property type="protein sequence ID" value="QEL65494.1"/>
    <property type="molecule type" value="Genomic_DNA"/>
</dbReference>
<dbReference type="SUPFAM" id="SSF100950">
    <property type="entry name" value="NagB/RpiA/CoA transferase-like"/>
    <property type="match status" value="2"/>
</dbReference>